<protein>
    <submittedName>
        <fullName evidence="10">Zinc carboxypeptidase</fullName>
    </submittedName>
</protein>
<evidence type="ECO:0000256" key="7">
    <source>
        <dbReference type="PROSITE-ProRule" id="PRU01379"/>
    </source>
</evidence>
<dbReference type="Proteomes" id="UP001629113">
    <property type="component" value="Unassembled WGS sequence"/>
</dbReference>
<evidence type="ECO:0000256" key="3">
    <source>
        <dbReference type="ARBA" id="ARBA00022670"/>
    </source>
</evidence>
<evidence type="ECO:0000313" key="10">
    <source>
        <dbReference type="EMBL" id="KAL3427004.1"/>
    </source>
</evidence>
<evidence type="ECO:0000256" key="2">
    <source>
        <dbReference type="ARBA" id="ARBA00005988"/>
    </source>
</evidence>
<comment type="similarity">
    <text evidence="2 7">Belongs to the peptidase M14 family.</text>
</comment>
<sequence length="450" mass="49338">MKLSGVVTFLGLAPLLQACLLPEESTVESIGIARRQTTNNTGIAIGKGDRFKGGSIAPRGLGTQAPGTDLGSLLSVTEIRSAFQGLAKEYGFETFTTPYQTYENSSIFGGKIGGKFNGKCPESFRVFFNAAIHARERGSSDNLLYFISDLLYANKHKIGLVYGGRQYTALEVRKALSTGIVFLPLSNPDGVAYDQATNSCWRKNRNPAAAIPGNLNSIGIDLNRNFDFLWDFPKLFTPTVAPNVASNNPAAQTYHGASAFSEPETRSIKWVMDTFNKVRWYMDIHSYVGVVLYSWGSDENQATTPGMNFLNTTYDKSRGLMPDSPPEGLVYSEYTPSNDWRDNVYAAMRVGNAMDAATGRHYEVTQAAYLYPTSGASDDYAYSRSFANPDLNKIHGFTVEFGFGNEEASCAFYPTPEQYHQNLLETGSGFMEFLLSAEQIGLGDRGSCSM</sequence>
<dbReference type="PROSITE" id="PS52035">
    <property type="entry name" value="PEPTIDASE_M14"/>
    <property type="match status" value="1"/>
</dbReference>
<dbReference type="PANTHER" id="PTHR11705:SF143">
    <property type="entry name" value="SLL0236 PROTEIN"/>
    <property type="match status" value="1"/>
</dbReference>
<feature type="active site" description="Proton donor/acceptor" evidence="7">
    <location>
        <position position="400"/>
    </location>
</feature>
<dbReference type="EMBL" id="JBFCZG010000001">
    <property type="protein sequence ID" value="KAL3427004.1"/>
    <property type="molecule type" value="Genomic_DNA"/>
</dbReference>
<evidence type="ECO:0000259" key="9">
    <source>
        <dbReference type="PROSITE" id="PS52035"/>
    </source>
</evidence>
<dbReference type="SUPFAM" id="SSF53187">
    <property type="entry name" value="Zn-dependent exopeptidases"/>
    <property type="match status" value="1"/>
</dbReference>
<evidence type="ECO:0000313" key="11">
    <source>
        <dbReference type="Proteomes" id="UP001629113"/>
    </source>
</evidence>
<organism evidence="10 11">
    <name type="scientific">Phlyctema vagabunda</name>
    <dbReference type="NCBI Taxonomy" id="108571"/>
    <lineage>
        <taxon>Eukaryota</taxon>
        <taxon>Fungi</taxon>
        <taxon>Dikarya</taxon>
        <taxon>Ascomycota</taxon>
        <taxon>Pezizomycotina</taxon>
        <taxon>Leotiomycetes</taxon>
        <taxon>Helotiales</taxon>
        <taxon>Dermateaceae</taxon>
        <taxon>Phlyctema</taxon>
    </lineage>
</organism>
<accession>A0ABR4PUG3</accession>
<keyword evidence="8" id="KW-0732">Signal</keyword>
<evidence type="ECO:0000256" key="1">
    <source>
        <dbReference type="ARBA" id="ARBA00001947"/>
    </source>
</evidence>
<comment type="cofactor">
    <cofactor evidence="1">
        <name>Zn(2+)</name>
        <dbReference type="ChEBI" id="CHEBI:29105"/>
    </cofactor>
</comment>
<feature type="chain" id="PRO_5047050099" evidence="8">
    <location>
        <begin position="19"/>
        <end position="450"/>
    </location>
</feature>
<dbReference type="GO" id="GO:0004180">
    <property type="term" value="F:carboxypeptidase activity"/>
    <property type="evidence" value="ECO:0007669"/>
    <property type="project" value="UniProtKB-KW"/>
</dbReference>
<dbReference type="SMART" id="SM00631">
    <property type="entry name" value="Zn_pept"/>
    <property type="match status" value="1"/>
</dbReference>
<comment type="caution">
    <text evidence="10">The sequence shown here is derived from an EMBL/GenBank/DDBJ whole genome shotgun (WGS) entry which is preliminary data.</text>
</comment>
<proteinExistence type="inferred from homology"/>
<keyword evidence="6" id="KW-0482">Metalloprotease</keyword>
<feature type="domain" description="Peptidase M14" evidence="9">
    <location>
        <begin position="72"/>
        <end position="437"/>
    </location>
</feature>
<keyword evidence="11" id="KW-1185">Reference proteome</keyword>
<dbReference type="Pfam" id="PF00246">
    <property type="entry name" value="Peptidase_M14"/>
    <property type="match status" value="1"/>
</dbReference>
<evidence type="ECO:0000256" key="6">
    <source>
        <dbReference type="ARBA" id="ARBA00023049"/>
    </source>
</evidence>
<keyword evidence="5" id="KW-0862">Zinc</keyword>
<keyword evidence="3" id="KW-0645">Protease</keyword>
<dbReference type="PROSITE" id="PS51257">
    <property type="entry name" value="PROKAR_LIPOPROTEIN"/>
    <property type="match status" value="1"/>
</dbReference>
<reference evidence="10 11" key="1">
    <citation type="submission" date="2024-06" db="EMBL/GenBank/DDBJ databases">
        <title>Complete genome of Phlyctema vagabunda strain 19-DSS-EL-015.</title>
        <authorList>
            <person name="Fiorenzani C."/>
        </authorList>
    </citation>
    <scope>NUCLEOTIDE SEQUENCE [LARGE SCALE GENOMIC DNA]</scope>
    <source>
        <strain evidence="10 11">19-DSS-EL-015</strain>
    </source>
</reference>
<evidence type="ECO:0000256" key="8">
    <source>
        <dbReference type="SAM" id="SignalP"/>
    </source>
</evidence>
<keyword evidence="4" id="KW-0378">Hydrolase</keyword>
<feature type="signal peptide" evidence="8">
    <location>
        <begin position="1"/>
        <end position="18"/>
    </location>
</feature>
<gene>
    <name evidence="10" type="ORF">PVAG01_00513</name>
</gene>
<keyword evidence="10" id="KW-0121">Carboxypeptidase</keyword>
<dbReference type="PANTHER" id="PTHR11705">
    <property type="entry name" value="PROTEASE FAMILY M14 CARBOXYPEPTIDASE A,B"/>
    <property type="match status" value="1"/>
</dbReference>
<dbReference type="Gene3D" id="3.40.630.10">
    <property type="entry name" value="Zn peptidases"/>
    <property type="match status" value="1"/>
</dbReference>
<evidence type="ECO:0000256" key="5">
    <source>
        <dbReference type="ARBA" id="ARBA00022833"/>
    </source>
</evidence>
<evidence type="ECO:0000256" key="4">
    <source>
        <dbReference type="ARBA" id="ARBA00022801"/>
    </source>
</evidence>
<name>A0ABR4PUG3_9HELO</name>
<dbReference type="InterPro" id="IPR000834">
    <property type="entry name" value="Peptidase_M14"/>
</dbReference>